<dbReference type="RefSeq" id="XP_025491573.1">
    <property type="nucleotide sequence ID" value="XM_025637452.1"/>
</dbReference>
<proteinExistence type="predicted"/>
<evidence type="ECO:0000313" key="3">
    <source>
        <dbReference type="Proteomes" id="UP000248340"/>
    </source>
</evidence>
<name>A0A319CRK4_9EURO</name>
<sequence>MDCFAATLAWKWFKKWVTITKSTSQNEEIIIFADVERGPDNIVEEFKKFGNSATLTVVKAGWNCFSLDQLAESIHKGRFKDSDLNKARKRAKDKQKNNFSRSPSDPISRFG</sequence>
<accession>A0A319CRK4</accession>
<protein>
    <submittedName>
        <fullName evidence="2">Uncharacterized protein</fullName>
    </submittedName>
</protein>
<dbReference type="OrthoDB" id="4471151at2759"/>
<dbReference type="GeneID" id="37140194"/>
<dbReference type="STRING" id="1448315.A0A319CRK4"/>
<gene>
    <name evidence="2" type="ORF">BO82DRAFT_374995</name>
</gene>
<organism evidence="2 3">
    <name type="scientific">Aspergillus uvarum CBS 121591</name>
    <dbReference type="NCBI Taxonomy" id="1448315"/>
    <lineage>
        <taxon>Eukaryota</taxon>
        <taxon>Fungi</taxon>
        <taxon>Dikarya</taxon>
        <taxon>Ascomycota</taxon>
        <taxon>Pezizomycotina</taxon>
        <taxon>Eurotiomycetes</taxon>
        <taxon>Eurotiomycetidae</taxon>
        <taxon>Eurotiales</taxon>
        <taxon>Aspergillaceae</taxon>
        <taxon>Aspergillus</taxon>
        <taxon>Aspergillus subgen. Circumdati</taxon>
    </lineage>
</organism>
<dbReference type="VEuPathDB" id="FungiDB:BO82DRAFT_374995"/>
<evidence type="ECO:0000313" key="2">
    <source>
        <dbReference type="EMBL" id="PYH81373.1"/>
    </source>
</evidence>
<dbReference type="AlphaFoldDB" id="A0A319CRK4"/>
<reference evidence="2 3" key="1">
    <citation type="submission" date="2016-12" db="EMBL/GenBank/DDBJ databases">
        <title>The genomes of Aspergillus section Nigri reveals drivers in fungal speciation.</title>
        <authorList>
            <consortium name="DOE Joint Genome Institute"/>
            <person name="Vesth T.C."/>
            <person name="Nybo J."/>
            <person name="Theobald S."/>
            <person name="Brandl J."/>
            <person name="Frisvad J.C."/>
            <person name="Nielsen K.F."/>
            <person name="Lyhne E.K."/>
            <person name="Kogle M.E."/>
            <person name="Kuo A."/>
            <person name="Riley R."/>
            <person name="Clum A."/>
            <person name="Nolan M."/>
            <person name="Lipzen A."/>
            <person name="Salamov A."/>
            <person name="Henrissat B."/>
            <person name="Wiebenga A."/>
            <person name="De Vries R.P."/>
            <person name="Grigoriev I.V."/>
            <person name="Mortensen U.H."/>
            <person name="Andersen M.R."/>
            <person name="Baker S.E."/>
        </authorList>
    </citation>
    <scope>NUCLEOTIDE SEQUENCE [LARGE SCALE GENOMIC DNA]</scope>
    <source>
        <strain evidence="2 3">CBS 121591</strain>
    </source>
</reference>
<keyword evidence="3" id="KW-1185">Reference proteome</keyword>
<dbReference type="Proteomes" id="UP000248340">
    <property type="component" value="Unassembled WGS sequence"/>
</dbReference>
<dbReference type="EMBL" id="KZ821703">
    <property type="protein sequence ID" value="PYH81373.1"/>
    <property type="molecule type" value="Genomic_DNA"/>
</dbReference>
<evidence type="ECO:0000256" key="1">
    <source>
        <dbReference type="SAM" id="MobiDB-lite"/>
    </source>
</evidence>
<feature type="region of interest" description="Disordered" evidence="1">
    <location>
        <begin position="84"/>
        <end position="111"/>
    </location>
</feature>